<evidence type="ECO:0000256" key="2">
    <source>
        <dbReference type="SAM" id="Phobius"/>
    </source>
</evidence>
<dbReference type="PROSITE" id="PS50022">
    <property type="entry name" value="FA58C_3"/>
    <property type="match status" value="1"/>
</dbReference>
<feature type="transmembrane region" description="Helical" evidence="2">
    <location>
        <begin position="6"/>
        <end position="24"/>
    </location>
</feature>
<dbReference type="InterPro" id="IPR008979">
    <property type="entry name" value="Galactose-bd-like_sf"/>
</dbReference>
<evidence type="ECO:0000313" key="4">
    <source>
        <dbReference type="EMBL" id="MBP2033851.1"/>
    </source>
</evidence>
<feature type="domain" description="F5/8 type C" evidence="3">
    <location>
        <begin position="505"/>
        <end position="604"/>
    </location>
</feature>
<dbReference type="Gene3D" id="3.20.20.80">
    <property type="entry name" value="Glycosidases"/>
    <property type="match status" value="1"/>
</dbReference>
<gene>
    <name evidence="4" type="ORF">J2Z42_002558</name>
</gene>
<keyword evidence="2" id="KW-1133">Transmembrane helix</keyword>
<dbReference type="EMBL" id="JAGGLM010000023">
    <property type="protein sequence ID" value="MBP2033851.1"/>
    <property type="molecule type" value="Genomic_DNA"/>
</dbReference>
<keyword evidence="1" id="KW-0326">Glycosidase</keyword>
<dbReference type="InterPro" id="IPR000421">
    <property type="entry name" value="FA58C"/>
</dbReference>
<dbReference type="Pfam" id="PF00754">
    <property type="entry name" value="F5_F8_type_C"/>
    <property type="match status" value="1"/>
</dbReference>
<dbReference type="InterPro" id="IPR013783">
    <property type="entry name" value="Ig-like_fold"/>
</dbReference>
<dbReference type="CDD" id="cd00063">
    <property type="entry name" value="FN3"/>
    <property type="match status" value="1"/>
</dbReference>
<dbReference type="InterPro" id="IPR003961">
    <property type="entry name" value="FN3_dom"/>
</dbReference>
<name>A0ABS4KWG4_9CLOT</name>
<dbReference type="InterPro" id="IPR036116">
    <property type="entry name" value="FN3_sf"/>
</dbReference>
<keyword evidence="2" id="KW-0812">Transmembrane</keyword>
<comment type="caution">
    <text evidence="4">The sequence shown here is derived from an EMBL/GenBank/DDBJ whole genome shotgun (WGS) entry which is preliminary data.</text>
</comment>
<dbReference type="Gene3D" id="2.60.120.260">
    <property type="entry name" value="Galactose-binding domain-like"/>
    <property type="match status" value="1"/>
</dbReference>
<accession>A0ABS4KWG4</accession>
<dbReference type="Pfam" id="PF14488">
    <property type="entry name" value="DUF4434"/>
    <property type="match status" value="1"/>
</dbReference>
<evidence type="ECO:0000256" key="1">
    <source>
        <dbReference type="ARBA" id="ARBA00023295"/>
    </source>
</evidence>
<proteinExistence type="predicted"/>
<dbReference type="Gene3D" id="2.60.40.10">
    <property type="entry name" value="Immunoglobulins"/>
    <property type="match status" value="1"/>
</dbReference>
<keyword evidence="2" id="KW-0472">Membrane</keyword>
<dbReference type="RefSeq" id="WP_209703105.1">
    <property type="nucleotide sequence ID" value="NZ_JAGGLM010000023.1"/>
</dbReference>
<dbReference type="SUPFAM" id="SSF49265">
    <property type="entry name" value="Fibronectin type III"/>
    <property type="match status" value="1"/>
</dbReference>
<evidence type="ECO:0000259" key="3">
    <source>
        <dbReference type="PROSITE" id="PS50022"/>
    </source>
</evidence>
<evidence type="ECO:0000313" key="5">
    <source>
        <dbReference type="Proteomes" id="UP001519307"/>
    </source>
</evidence>
<dbReference type="Proteomes" id="UP001519307">
    <property type="component" value="Unassembled WGS sequence"/>
</dbReference>
<sequence length="604" mass="70516">MKNKKYMLYSAAVLIFIFAIFIYYKSPIKRNKDYPILAGSFIQIDLTQNWNENKWMKELEYYKKNNMEYVVLTGITSTENNITKTAYKSNIYGFQKIYGNTDQVNSCLESAEKLGIKVFLSSDFNSGWWKESPDDKNLLKDDMKRTNLICDELYKKYKVKYPNSFYGWYFPYEVDNIKFNKKNQFYNLAEAINVNLNYLELKKERLPFLISPFMNSSVGTSMEYADNWKYFFSKVNFKQNDIFCPQDSVGGGGLDINQVNPWFTSLKKAVDSKKGLKLWANAESFDYVNNSSATLDRFIKQLQLEQPCVDEIISFSYSHYYSPNNIDPGFNEAYFEYVKSGELIHNKVNKPKNLNVQSIGKDEFKLTWDRPDRYKNICGYRIYRNGVLIFESVVPRKYGGEDKQLYLSVKDKPILKENVDYYTYEVKAIDFSGNMSDSSNKVRVNVDGIKVFPKLLSKGCKYTFTPRADNYSDSSLSKLTDGNFASKNSVKDDQFSKWYNNSFDLEIDLKKTEQIRQFMIDYYREPKAWAALPKAASIAVSEDGINFIPIGLVRIPFVPFSDRNGSRYPIYFTLDKPIYARYVKLTSITEPNYSTFIDEFEVRN</sequence>
<keyword evidence="5" id="KW-1185">Reference proteome</keyword>
<organism evidence="4 5">
    <name type="scientific">Clostridium algifaecis</name>
    <dbReference type="NCBI Taxonomy" id="1472040"/>
    <lineage>
        <taxon>Bacteria</taxon>
        <taxon>Bacillati</taxon>
        <taxon>Bacillota</taxon>
        <taxon>Clostridia</taxon>
        <taxon>Eubacteriales</taxon>
        <taxon>Clostridiaceae</taxon>
        <taxon>Clostridium</taxon>
    </lineage>
</organism>
<reference evidence="4 5" key="1">
    <citation type="submission" date="2021-03" db="EMBL/GenBank/DDBJ databases">
        <title>Genomic Encyclopedia of Type Strains, Phase IV (KMG-IV): sequencing the most valuable type-strain genomes for metagenomic binning, comparative biology and taxonomic classification.</title>
        <authorList>
            <person name="Goeker M."/>
        </authorList>
    </citation>
    <scope>NUCLEOTIDE SEQUENCE [LARGE SCALE GENOMIC DNA]</scope>
    <source>
        <strain evidence="4 5">DSM 28783</strain>
    </source>
</reference>
<keyword evidence="1" id="KW-0378">Hydrolase</keyword>
<protein>
    <recommendedName>
        <fullName evidence="3">F5/8 type C domain-containing protein</fullName>
    </recommendedName>
</protein>
<dbReference type="InterPro" id="IPR027849">
    <property type="entry name" value="DUF4434"/>
</dbReference>
<dbReference type="SUPFAM" id="SSF49785">
    <property type="entry name" value="Galactose-binding domain-like"/>
    <property type="match status" value="1"/>
</dbReference>